<dbReference type="Pfam" id="PF11750">
    <property type="entry name" value="DUF3307"/>
    <property type="match status" value="1"/>
</dbReference>
<dbReference type="STRING" id="929556.Solca_1357"/>
<feature type="transmembrane region" description="Helical" evidence="1">
    <location>
        <begin position="49"/>
        <end position="82"/>
    </location>
</feature>
<dbReference type="RefSeq" id="WP_014679670.1">
    <property type="nucleotide sequence ID" value="NC_017770.1"/>
</dbReference>
<evidence type="ECO:0008006" key="4">
    <source>
        <dbReference type="Google" id="ProtNLM"/>
    </source>
</evidence>
<keyword evidence="1" id="KW-1133">Transmembrane helix</keyword>
<dbReference type="EMBL" id="CP003349">
    <property type="protein sequence ID" value="AFD06443.1"/>
    <property type="molecule type" value="Genomic_DNA"/>
</dbReference>
<feature type="transmembrane region" description="Helical" evidence="1">
    <location>
        <begin position="135"/>
        <end position="156"/>
    </location>
</feature>
<keyword evidence="3" id="KW-1185">Reference proteome</keyword>
<name>H8KTI5_SOLCM</name>
<accession>H8KTI5</accession>
<dbReference type="eggNOG" id="COG5061">
    <property type="taxonomic scope" value="Bacteria"/>
</dbReference>
<evidence type="ECO:0000313" key="3">
    <source>
        <dbReference type="Proteomes" id="UP000007590"/>
    </source>
</evidence>
<dbReference type="HOGENOM" id="CLU_072282_2_0_10"/>
<dbReference type="AlphaFoldDB" id="H8KTI5"/>
<evidence type="ECO:0000313" key="2">
    <source>
        <dbReference type="EMBL" id="AFD06443.1"/>
    </source>
</evidence>
<feature type="transmembrane region" description="Helical" evidence="1">
    <location>
        <begin position="227"/>
        <end position="249"/>
    </location>
</feature>
<protein>
    <recommendedName>
        <fullName evidence="4">DUF3307 domain-containing protein</fullName>
    </recommendedName>
</protein>
<dbReference type="OrthoDB" id="8536716at2"/>
<dbReference type="KEGG" id="scn:Solca_1357"/>
<keyword evidence="1" id="KW-0472">Membrane</keyword>
<dbReference type="Proteomes" id="UP000007590">
    <property type="component" value="Chromosome"/>
</dbReference>
<dbReference type="InterPro" id="IPR021737">
    <property type="entry name" value="Phage_phiKZ_Orf197"/>
</dbReference>
<sequence length="251" mass="28666">MHEFFTSAEGVILIRLIIAHLLTDFIFQPKKWVDDKLVNKGKSKYLYFHTGICFLTSWIAIGSFSFAGFGLSLLIAFSHLLIDLWKIRQLNQTLLLFIIDQVSHLIVLLFVWLTLINSWGNFWNFIVHSFTDLKIQLIITAYILVIWPMGIIISMATKYWRDKLGEDPTSLENAGKWIGIFERILILTFVLTQQLGSIGFLIAAKSILRFSDKDPDPNKARKQTEYVLIGTLISFSLCILVGLGVNILIAK</sequence>
<organism evidence="2 3">
    <name type="scientific">Solitalea canadensis (strain ATCC 29591 / DSM 3403 / JCM 21819 / LMG 8368 / NBRC 15130 / NCIMB 12057 / USAM 9D)</name>
    <name type="common">Flexibacter canadensis</name>
    <dbReference type="NCBI Taxonomy" id="929556"/>
    <lineage>
        <taxon>Bacteria</taxon>
        <taxon>Pseudomonadati</taxon>
        <taxon>Bacteroidota</taxon>
        <taxon>Sphingobacteriia</taxon>
        <taxon>Sphingobacteriales</taxon>
        <taxon>Sphingobacteriaceae</taxon>
        <taxon>Solitalea</taxon>
    </lineage>
</organism>
<feature type="transmembrane region" description="Helical" evidence="1">
    <location>
        <begin position="184"/>
        <end position="207"/>
    </location>
</feature>
<feature type="transmembrane region" description="Helical" evidence="1">
    <location>
        <begin position="12"/>
        <end position="29"/>
    </location>
</feature>
<evidence type="ECO:0000256" key="1">
    <source>
        <dbReference type="SAM" id="Phobius"/>
    </source>
</evidence>
<reference evidence="2" key="1">
    <citation type="submission" date="2012-02" db="EMBL/GenBank/DDBJ databases">
        <title>The complete genome of Solitalea canadensis DSM 3403.</title>
        <authorList>
            <consortium name="US DOE Joint Genome Institute (JGI-PGF)"/>
            <person name="Lucas S."/>
            <person name="Copeland A."/>
            <person name="Lapidus A."/>
            <person name="Glavina del Rio T."/>
            <person name="Dalin E."/>
            <person name="Tice H."/>
            <person name="Bruce D."/>
            <person name="Goodwin L."/>
            <person name="Pitluck S."/>
            <person name="Peters L."/>
            <person name="Ovchinnikova G."/>
            <person name="Lu M."/>
            <person name="Kyrpides N."/>
            <person name="Mavromatis K."/>
            <person name="Ivanova N."/>
            <person name="Brettin T."/>
            <person name="Detter J.C."/>
            <person name="Han C."/>
            <person name="Larimer F."/>
            <person name="Land M."/>
            <person name="Hauser L."/>
            <person name="Markowitz V."/>
            <person name="Cheng J.-F."/>
            <person name="Hugenholtz P."/>
            <person name="Woyke T."/>
            <person name="Wu D."/>
            <person name="Spring S."/>
            <person name="Schroeder M."/>
            <person name="Kopitz M."/>
            <person name="Brambilla E."/>
            <person name="Klenk H.-P."/>
            <person name="Eisen J.A."/>
        </authorList>
    </citation>
    <scope>NUCLEOTIDE SEQUENCE</scope>
    <source>
        <strain evidence="2">DSM 3403</strain>
    </source>
</reference>
<keyword evidence="1" id="KW-0812">Transmembrane</keyword>
<gene>
    <name evidence="2" type="ordered locus">Solca_1357</name>
</gene>
<feature type="transmembrane region" description="Helical" evidence="1">
    <location>
        <begin position="94"/>
        <end position="115"/>
    </location>
</feature>
<proteinExistence type="predicted"/>